<dbReference type="RefSeq" id="WP_060853883.1">
    <property type="nucleotide sequence ID" value="NZ_BAABZZ010000002.1"/>
</dbReference>
<dbReference type="InterPro" id="IPR039418">
    <property type="entry name" value="LexA-like"/>
</dbReference>
<dbReference type="PROSITE" id="PS50943">
    <property type="entry name" value="HTH_CROC1"/>
    <property type="match status" value="1"/>
</dbReference>
<dbReference type="EMBL" id="CAAHDE010000012">
    <property type="protein sequence ID" value="VGM46995.1"/>
    <property type="molecule type" value="Genomic_DNA"/>
</dbReference>
<evidence type="ECO:0000259" key="8">
    <source>
        <dbReference type="PROSITE" id="PS50943"/>
    </source>
</evidence>
<dbReference type="GO" id="GO:0006281">
    <property type="term" value="P:DNA repair"/>
    <property type="evidence" value="ECO:0007669"/>
    <property type="project" value="UniProtKB-KW"/>
</dbReference>
<comment type="similarity">
    <text evidence="1 7">Belongs to the peptidase S24 family.</text>
</comment>
<dbReference type="Pfam" id="PF01381">
    <property type="entry name" value="HTH_3"/>
    <property type="match status" value="1"/>
</dbReference>
<feature type="domain" description="HTH cro/C1-type" evidence="8">
    <location>
        <begin position="8"/>
        <end position="62"/>
    </location>
</feature>
<dbReference type="InterPro" id="IPR010982">
    <property type="entry name" value="Lambda_DNA-bd_dom_sf"/>
</dbReference>
<evidence type="ECO:0000256" key="3">
    <source>
        <dbReference type="ARBA" id="ARBA00022801"/>
    </source>
</evidence>
<gene>
    <name evidence="9" type="ORF">SAMEA4873557_04778</name>
</gene>
<evidence type="ECO:0000256" key="6">
    <source>
        <dbReference type="ARBA" id="ARBA00023236"/>
    </source>
</evidence>
<proteinExistence type="inferred from homology"/>
<evidence type="ECO:0000256" key="1">
    <source>
        <dbReference type="ARBA" id="ARBA00007484"/>
    </source>
</evidence>
<evidence type="ECO:0000256" key="2">
    <source>
        <dbReference type="ARBA" id="ARBA00022763"/>
    </source>
</evidence>
<organism evidence="9">
    <name type="scientific">Klebsiella pneumoniae</name>
    <dbReference type="NCBI Taxonomy" id="573"/>
    <lineage>
        <taxon>Bacteria</taxon>
        <taxon>Pseudomonadati</taxon>
        <taxon>Pseudomonadota</taxon>
        <taxon>Gammaproteobacteria</taxon>
        <taxon>Enterobacterales</taxon>
        <taxon>Enterobacteriaceae</taxon>
        <taxon>Klebsiella/Raoultella group</taxon>
        <taxon>Klebsiella</taxon>
        <taxon>Klebsiella pneumoniae complex</taxon>
    </lineage>
</organism>
<accession>A0A485WPK1</accession>
<dbReference type="Gene3D" id="2.10.109.10">
    <property type="entry name" value="Umud Fragment, subunit A"/>
    <property type="match status" value="1"/>
</dbReference>
<dbReference type="GO" id="GO:0009432">
    <property type="term" value="P:SOS response"/>
    <property type="evidence" value="ECO:0007669"/>
    <property type="project" value="UniProtKB-KW"/>
</dbReference>
<dbReference type="Gene3D" id="1.10.260.40">
    <property type="entry name" value="lambda repressor-like DNA-binding domains"/>
    <property type="match status" value="1"/>
</dbReference>
<evidence type="ECO:0000256" key="5">
    <source>
        <dbReference type="ARBA" id="ARBA00023204"/>
    </source>
</evidence>
<dbReference type="CDD" id="cd06529">
    <property type="entry name" value="S24_LexA-like"/>
    <property type="match status" value="1"/>
</dbReference>
<keyword evidence="5" id="KW-0234">DNA repair</keyword>
<reference evidence="9" key="1">
    <citation type="submission" date="2019-03" db="EMBL/GenBank/DDBJ databases">
        <authorList>
            <consortium name="Pathogen Informatics"/>
        </authorList>
    </citation>
    <scope>NUCLEOTIDE SEQUENCE</scope>
    <source>
        <strain evidence="9">5012STDY7626356</strain>
    </source>
</reference>
<name>A0A485WPK1_KLEPN</name>
<keyword evidence="4 7" id="KW-0068">Autocatalytic cleavage</keyword>
<evidence type="ECO:0000256" key="7">
    <source>
        <dbReference type="RuleBase" id="RU003991"/>
    </source>
</evidence>
<dbReference type="SMART" id="SM00530">
    <property type="entry name" value="HTH_XRE"/>
    <property type="match status" value="1"/>
</dbReference>
<dbReference type="CDD" id="cd00093">
    <property type="entry name" value="HTH_XRE"/>
    <property type="match status" value="1"/>
</dbReference>
<protein>
    <submittedName>
        <fullName evidence="9">Putative repressor protein of prophage</fullName>
    </submittedName>
</protein>
<keyword evidence="3 7" id="KW-0378">Hydrolase</keyword>
<dbReference type="PRINTS" id="PR00726">
    <property type="entry name" value="LEXASERPTASE"/>
</dbReference>
<dbReference type="GO" id="GO:0016787">
    <property type="term" value="F:hydrolase activity"/>
    <property type="evidence" value="ECO:0007669"/>
    <property type="project" value="UniProtKB-KW"/>
</dbReference>
<dbReference type="InterPro" id="IPR050077">
    <property type="entry name" value="LexA_repressor"/>
</dbReference>
<dbReference type="InterPro" id="IPR001387">
    <property type="entry name" value="Cro/C1-type_HTH"/>
</dbReference>
<dbReference type="Pfam" id="PF00717">
    <property type="entry name" value="Peptidase_S24"/>
    <property type="match status" value="1"/>
</dbReference>
<dbReference type="SUPFAM" id="SSF47413">
    <property type="entry name" value="lambda repressor-like DNA-binding domains"/>
    <property type="match status" value="1"/>
</dbReference>
<dbReference type="GO" id="GO:0006355">
    <property type="term" value="P:regulation of DNA-templated transcription"/>
    <property type="evidence" value="ECO:0007669"/>
    <property type="project" value="InterPro"/>
</dbReference>
<evidence type="ECO:0000313" key="9">
    <source>
        <dbReference type="EMBL" id="VGM46995.1"/>
    </source>
</evidence>
<dbReference type="PANTHER" id="PTHR33516:SF2">
    <property type="entry name" value="LEXA REPRESSOR-RELATED"/>
    <property type="match status" value="1"/>
</dbReference>
<dbReference type="SUPFAM" id="SSF51306">
    <property type="entry name" value="LexA/Signal peptidase"/>
    <property type="match status" value="1"/>
</dbReference>
<dbReference type="InterPro" id="IPR015927">
    <property type="entry name" value="Peptidase_S24_S26A/B/C"/>
</dbReference>
<dbReference type="GO" id="GO:0003677">
    <property type="term" value="F:DNA binding"/>
    <property type="evidence" value="ECO:0007669"/>
    <property type="project" value="InterPro"/>
</dbReference>
<keyword evidence="6" id="KW-0742">SOS response</keyword>
<dbReference type="PANTHER" id="PTHR33516">
    <property type="entry name" value="LEXA REPRESSOR"/>
    <property type="match status" value="1"/>
</dbReference>
<dbReference type="InterPro" id="IPR036286">
    <property type="entry name" value="LexA/Signal_pep-like_sf"/>
</dbReference>
<evidence type="ECO:0000256" key="4">
    <source>
        <dbReference type="ARBA" id="ARBA00022813"/>
    </source>
</evidence>
<sequence>MDTVGSRLRFRRKQKKLTQRDIAEWAGVSASAVTQWESDVTKLSGENLILVCKCLQCSPEWLVFGNGDIENGININLIATREVPVISWVQAGNWTEVIGNPGNELVKTTRKLSDSAFALRVKGHSMTSNHELSIPDGSIVIVEPEYGFVDDANGKIVVAQTVAGGEATLKKLAIDPPYSYLIPLNPSFKPIEVTQDTNLIGIVKQIIIDL</sequence>
<keyword evidence="2" id="KW-0227">DNA damage</keyword>
<dbReference type="InterPro" id="IPR006197">
    <property type="entry name" value="Peptidase_S24_LexA"/>
</dbReference>
<dbReference type="AlphaFoldDB" id="A0A485WPK1"/>